<evidence type="ECO:0000313" key="6">
    <source>
        <dbReference type="EMBL" id="PTU30679.1"/>
    </source>
</evidence>
<dbReference type="PANTHER" id="PTHR39455">
    <property type="entry name" value="CELL DIVISION PROTEIN ZAPD"/>
    <property type="match status" value="1"/>
</dbReference>
<keyword evidence="1 5" id="KW-0963">Cytoplasm</keyword>
<dbReference type="NCBIfam" id="NF003656">
    <property type="entry name" value="PRK05287.1-4"/>
    <property type="match status" value="1"/>
</dbReference>
<comment type="subcellular location">
    <subcellularLocation>
        <location evidence="5">Cytoplasm</location>
    </subcellularLocation>
    <text evidence="5">Localizes to mid-cell in an FtsZ-dependent manner.</text>
</comment>
<comment type="function">
    <text evidence="5">Cell division factor that enhances FtsZ-ring assembly. Directly interacts with FtsZ and promotes bundling of FtsZ protofilaments, with a reduction in FtsZ GTPase activity.</text>
</comment>
<dbReference type="Pfam" id="PF07072">
    <property type="entry name" value="ZapD"/>
    <property type="match status" value="1"/>
</dbReference>
<keyword evidence="3 5" id="KW-0717">Septation</keyword>
<dbReference type="InterPro" id="IPR009777">
    <property type="entry name" value="ZapD"/>
</dbReference>
<dbReference type="GO" id="GO:0000917">
    <property type="term" value="P:division septum assembly"/>
    <property type="evidence" value="ECO:0007669"/>
    <property type="project" value="UniProtKB-KW"/>
</dbReference>
<dbReference type="RefSeq" id="WP_107941052.1">
    <property type="nucleotide sequence ID" value="NZ_QANS01000005.1"/>
</dbReference>
<dbReference type="GO" id="GO:0043093">
    <property type="term" value="P:FtsZ-dependent cytokinesis"/>
    <property type="evidence" value="ECO:0007669"/>
    <property type="project" value="UniProtKB-UniRule"/>
</dbReference>
<dbReference type="HAMAP" id="MF_01092">
    <property type="entry name" value="ZapD"/>
    <property type="match status" value="1"/>
</dbReference>
<sequence length="258" mass="28805">MTQGAEFVVYEQPLTERVRTFLRLEFLFSEHAYYRAGQGNLAVRSTLQSLLDILTVLSRSDLKNDILKELTDQHNALTKLAARPGIDASKLQGVLSEITQAINGMQQLTTHFAASLLRGNDFLTSLLNRSGIPGGTCAFDLPAYHFWLSQPCENIKRDLDAWFADLRPFEKAIGLYLRLLRNSIEPETSVATGGMYVYTPQGPCVLVRVTVPVAAAVYPEISAGRHRFTVRFMSVRDVNVRSQQATANISFQMQCCTL</sequence>
<dbReference type="Gene3D" id="2.60.440.10">
    <property type="entry name" value="YacF-like domains"/>
    <property type="match status" value="1"/>
</dbReference>
<keyword evidence="4 5" id="KW-0131">Cell cycle</keyword>
<dbReference type="GO" id="GO:0032153">
    <property type="term" value="C:cell division site"/>
    <property type="evidence" value="ECO:0007669"/>
    <property type="project" value="TreeGrafter"/>
</dbReference>
<accession>A0A2T5MDP8</accession>
<name>A0A2T5MDP8_9GAMM</name>
<dbReference type="GO" id="GO:0005737">
    <property type="term" value="C:cytoplasm"/>
    <property type="evidence" value="ECO:0007669"/>
    <property type="project" value="UniProtKB-SubCell"/>
</dbReference>
<comment type="caution">
    <text evidence="6">The sequence shown here is derived from an EMBL/GenBank/DDBJ whole genome shotgun (WGS) entry which is preliminary data.</text>
</comment>
<dbReference type="OrthoDB" id="5294622at2"/>
<evidence type="ECO:0000256" key="2">
    <source>
        <dbReference type="ARBA" id="ARBA00022618"/>
    </source>
</evidence>
<evidence type="ECO:0000256" key="4">
    <source>
        <dbReference type="ARBA" id="ARBA00023306"/>
    </source>
</evidence>
<dbReference type="InterPro" id="IPR036268">
    <property type="entry name" value="ZapD_sf"/>
</dbReference>
<evidence type="ECO:0000256" key="3">
    <source>
        <dbReference type="ARBA" id="ARBA00023210"/>
    </source>
</evidence>
<dbReference type="Proteomes" id="UP000244248">
    <property type="component" value="Unassembled WGS sequence"/>
</dbReference>
<gene>
    <name evidence="5" type="primary">zapD</name>
    <name evidence="6" type="ORF">CJD38_14390</name>
</gene>
<reference evidence="6 7" key="1">
    <citation type="submission" date="2018-04" db="EMBL/GenBank/DDBJ databases">
        <title>Novel species isolated from glacier.</title>
        <authorList>
            <person name="Liu Q."/>
            <person name="Xin Y.-H."/>
        </authorList>
    </citation>
    <scope>NUCLEOTIDE SEQUENCE [LARGE SCALE GENOMIC DNA]</scope>
    <source>
        <strain evidence="6 7">GT1R17</strain>
    </source>
</reference>
<dbReference type="SUPFAM" id="SSF160950">
    <property type="entry name" value="YacF-like"/>
    <property type="match status" value="1"/>
</dbReference>
<comment type="similarity">
    <text evidence="5">Belongs to the ZapD family.</text>
</comment>
<evidence type="ECO:0000313" key="7">
    <source>
        <dbReference type="Proteomes" id="UP000244248"/>
    </source>
</evidence>
<proteinExistence type="inferred from homology"/>
<protein>
    <recommendedName>
        <fullName evidence="5">Cell division protein ZapD</fullName>
    </recommendedName>
    <alternativeName>
        <fullName evidence="5">Z ring-associated protein D</fullName>
    </alternativeName>
</protein>
<dbReference type="AlphaFoldDB" id="A0A2T5MDP8"/>
<comment type="subunit">
    <text evidence="5">Interacts with FtsZ.</text>
</comment>
<dbReference type="PANTHER" id="PTHR39455:SF1">
    <property type="entry name" value="CELL DIVISION PROTEIN ZAPD"/>
    <property type="match status" value="1"/>
</dbReference>
<organism evidence="6 7">
    <name type="scientific">Stenotrophobium rhamnosiphilum</name>
    <dbReference type="NCBI Taxonomy" id="2029166"/>
    <lineage>
        <taxon>Bacteria</taxon>
        <taxon>Pseudomonadati</taxon>
        <taxon>Pseudomonadota</taxon>
        <taxon>Gammaproteobacteria</taxon>
        <taxon>Nevskiales</taxon>
        <taxon>Nevskiaceae</taxon>
        <taxon>Stenotrophobium</taxon>
    </lineage>
</organism>
<evidence type="ECO:0000256" key="5">
    <source>
        <dbReference type="HAMAP-Rule" id="MF_01092"/>
    </source>
</evidence>
<dbReference type="InterPro" id="IPR027462">
    <property type="entry name" value="ZapD_C"/>
</dbReference>
<keyword evidence="2 5" id="KW-0132">Cell division</keyword>
<dbReference type="Gene3D" id="1.10.3900.10">
    <property type="entry name" value="YacF-like"/>
    <property type="match status" value="1"/>
</dbReference>
<keyword evidence="7" id="KW-1185">Reference proteome</keyword>
<dbReference type="EMBL" id="QANS01000005">
    <property type="protein sequence ID" value="PTU30679.1"/>
    <property type="molecule type" value="Genomic_DNA"/>
</dbReference>
<evidence type="ECO:0000256" key="1">
    <source>
        <dbReference type="ARBA" id="ARBA00022490"/>
    </source>
</evidence>